<feature type="transmembrane region" description="Helical" evidence="7">
    <location>
        <begin position="71"/>
        <end position="91"/>
    </location>
</feature>
<dbReference type="GO" id="GO:0044780">
    <property type="term" value="P:bacterial-type flagellum assembly"/>
    <property type="evidence" value="ECO:0007669"/>
    <property type="project" value="InterPro"/>
</dbReference>
<dbReference type="NCBIfam" id="TIGR01398">
    <property type="entry name" value="FlhA"/>
    <property type="match status" value="1"/>
</dbReference>
<comment type="similarity">
    <text evidence="2 7">Belongs to the FHIPEP (flagella/HR/invasion proteins export pore) family.</text>
</comment>
<feature type="transmembrane region" description="Helical" evidence="7">
    <location>
        <begin position="16"/>
        <end position="36"/>
    </location>
</feature>
<accession>A0A5A7N6R3</accession>
<dbReference type="InterPro" id="IPR042194">
    <property type="entry name" value="FHIPEP_1"/>
</dbReference>
<dbReference type="Gene3D" id="3.40.30.60">
    <property type="entry name" value="FHIPEP family, domain 1"/>
    <property type="match status" value="1"/>
</dbReference>
<dbReference type="InterPro" id="IPR001712">
    <property type="entry name" value="T3SS_FHIPEP"/>
</dbReference>
<dbReference type="InterPro" id="IPR042193">
    <property type="entry name" value="FHIPEP_3"/>
</dbReference>
<dbReference type="Pfam" id="PF00771">
    <property type="entry name" value="FHIPEP"/>
    <property type="match status" value="1"/>
</dbReference>
<dbReference type="Gene3D" id="1.10.8.540">
    <property type="entry name" value="FHIPEP family, domain 3"/>
    <property type="match status" value="1"/>
</dbReference>
<organism evidence="8 9">
    <name type="scientific">Iodidimonas nitroreducens</name>
    <dbReference type="NCBI Taxonomy" id="1236968"/>
    <lineage>
        <taxon>Bacteria</taxon>
        <taxon>Pseudomonadati</taxon>
        <taxon>Pseudomonadota</taxon>
        <taxon>Alphaproteobacteria</taxon>
        <taxon>Iodidimonadales</taxon>
        <taxon>Iodidimonadaceae</taxon>
        <taxon>Iodidimonas</taxon>
    </lineage>
</organism>
<evidence type="ECO:0000313" key="9">
    <source>
        <dbReference type="Proteomes" id="UP000324996"/>
    </source>
</evidence>
<dbReference type="GO" id="GO:0005886">
    <property type="term" value="C:plasma membrane"/>
    <property type="evidence" value="ECO:0007669"/>
    <property type="project" value="UniProtKB-SubCell"/>
</dbReference>
<comment type="subcellular location">
    <subcellularLocation>
        <location evidence="1 7">Cell membrane</location>
        <topology evidence="1 7">Multi-pass membrane protein</topology>
    </subcellularLocation>
</comment>
<dbReference type="Gene3D" id="3.40.50.12790">
    <property type="entry name" value="FHIPEP family, domain 4"/>
    <property type="match status" value="1"/>
</dbReference>
<keyword evidence="7" id="KW-1005">Bacterial flagellum biogenesis</keyword>
<feature type="transmembrane region" description="Helical" evidence="7">
    <location>
        <begin position="245"/>
        <end position="263"/>
    </location>
</feature>
<keyword evidence="8" id="KW-0282">Flagellum</keyword>
<evidence type="ECO:0000256" key="1">
    <source>
        <dbReference type="ARBA" id="ARBA00004651"/>
    </source>
</evidence>
<evidence type="ECO:0000256" key="3">
    <source>
        <dbReference type="ARBA" id="ARBA00022475"/>
    </source>
</evidence>
<feature type="transmembrane region" description="Helical" evidence="7">
    <location>
        <begin position="204"/>
        <end position="225"/>
    </location>
</feature>
<keyword evidence="8" id="KW-0966">Cell projection</keyword>
<comment type="caution">
    <text evidence="8">The sequence shown here is derived from an EMBL/GenBank/DDBJ whole genome shotgun (WGS) entry which is preliminary data.</text>
</comment>
<dbReference type="PRINTS" id="PR00949">
    <property type="entry name" value="TYPE3IMAPROT"/>
</dbReference>
<comment type="caution">
    <text evidence="7">Lacks conserved residue(s) required for the propagation of feature annotation.</text>
</comment>
<dbReference type="EMBL" id="BKCN01000003">
    <property type="protein sequence ID" value="GER03335.1"/>
    <property type="molecule type" value="Genomic_DNA"/>
</dbReference>
<dbReference type="AlphaFoldDB" id="A0A5A7N6R3"/>
<keyword evidence="7" id="KW-1006">Bacterial flagellum protein export</keyword>
<dbReference type="PIRSF" id="PIRSF005419">
    <property type="entry name" value="FlhA"/>
    <property type="match status" value="1"/>
</dbReference>
<keyword evidence="8" id="KW-0969">Cilium</keyword>
<evidence type="ECO:0000256" key="4">
    <source>
        <dbReference type="ARBA" id="ARBA00022692"/>
    </source>
</evidence>
<dbReference type="InterPro" id="IPR006301">
    <property type="entry name" value="FlhA"/>
</dbReference>
<dbReference type="RefSeq" id="WP_042083017.1">
    <property type="nucleotide sequence ID" value="NZ_BKCN01000003.1"/>
</dbReference>
<keyword evidence="4 7" id="KW-0812">Transmembrane</keyword>
<dbReference type="PANTHER" id="PTHR30161:SF1">
    <property type="entry name" value="FLAGELLAR BIOSYNTHESIS PROTEIN FLHA-RELATED"/>
    <property type="match status" value="1"/>
</dbReference>
<keyword evidence="7" id="KW-0813">Transport</keyword>
<dbReference type="GO" id="GO:0009306">
    <property type="term" value="P:protein secretion"/>
    <property type="evidence" value="ECO:0007669"/>
    <property type="project" value="InterPro"/>
</dbReference>
<keyword evidence="9" id="KW-1185">Reference proteome</keyword>
<evidence type="ECO:0000256" key="2">
    <source>
        <dbReference type="ARBA" id="ARBA00008835"/>
    </source>
</evidence>
<evidence type="ECO:0000313" key="8">
    <source>
        <dbReference type="EMBL" id="GER03335.1"/>
    </source>
</evidence>
<protein>
    <recommendedName>
        <fullName evidence="7">Flagellar biosynthesis protein FlhA</fullName>
    </recommendedName>
</protein>
<keyword evidence="6 7" id="KW-0472">Membrane</keyword>
<feature type="transmembrane region" description="Helical" evidence="7">
    <location>
        <begin position="42"/>
        <end position="59"/>
    </location>
</feature>
<gene>
    <name evidence="7 8" type="primary">flhA</name>
    <name evidence="8" type="ORF">JCM17846_10170</name>
</gene>
<proteinExistence type="inferred from homology"/>
<name>A0A5A7N6R3_9PROT</name>
<evidence type="ECO:0000256" key="7">
    <source>
        <dbReference type="RuleBase" id="RU364093"/>
    </source>
</evidence>
<feature type="transmembrane region" description="Helical" evidence="7">
    <location>
        <begin position="111"/>
        <end position="134"/>
    </location>
</feature>
<dbReference type="PANTHER" id="PTHR30161">
    <property type="entry name" value="FLAGELLAR EXPORT PROTEIN, MEMBRANE FLHA SUBUNIT-RELATED"/>
    <property type="match status" value="1"/>
</dbReference>
<sequence length="687" mass="73206">MASLALPHGAKRHQDLIFAIGVLGILAVLFLPMPAWALDAGLSASMALAFLILLVALWIEKPLDFSSFPVILLVATMFRLALNIASTRLILAEGHTGPDAAGGVIQGLSHFIISGNFVIGLIVFAILVVVNFVVITKGATRIAEVGARFTLDAIPGKQMAIDADLSAGLIDDKTARTRRKQLEDESSFFGSMDGASKFVRGDAIAGLIITAINIIGGMIIGVVQMGLEAGEAAASYTILTVGDGLASQVPALVVSLAAGLLVAKGSNTGSAHVSVVAQLGGYPKALMLLAALMVLFGLMPGLPALPFLILGSLSGTAGWLVHKGVLKTRAEEDEKTASAALPDKEQSAEQSLKIEDIEVQVGGQLVPLIAAPDKGLPPKVKSLRMRFAREFGFLLPPVRIRDDAYVDANAYVILVQDIEVARGHVMMGRKLVINPSGGDVDVPGEATKEPTFGLPAKWVDDATAELAEARAYTVVDTESVIITHLAEVLKGQLHHLLTFAAYQRLLDNLDPDYEKLLGDIVPSQLSSTAIQRVLQALLAERLSVRNLPLILEGISEAIGWTRNVTLITEHVRARLSAQISATLKGADGFIAVISLSSKWEQAFLEHIRREGEDRSFAMPPSLVTEFVTQARSKIQTHASAHCWPALLVGAEARPFVRSLLERVSPTTPILSHAELDPKTPVKTLDQI</sequence>
<reference evidence="8 9" key="1">
    <citation type="submission" date="2019-09" db="EMBL/GenBank/DDBJ databases">
        <title>NBRP : Genome information of microbial organism related human and environment.</title>
        <authorList>
            <person name="Hattori M."/>
            <person name="Oshima K."/>
            <person name="Inaba H."/>
            <person name="Suda W."/>
            <person name="Sakamoto M."/>
            <person name="Iino T."/>
            <person name="Kitahara M."/>
            <person name="Oshida Y."/>
            <person name="Iida T."/>
            <person name="Kudo T."/>
            <person name="Itoh T."/>
            <person name="Ohkuma M."/>
        </authorList>
    </citation>
    <scope>NUCLEOTIDE SEQUENCE [LARGE SCALE GENOMIC DNA]</scope>
    <source>
        <strain evidence="8 9">Q-1</strain>
    </source>
</reference>
<comment type="function">
    <text evidence="7">Required for formation of the rod structure of the flagellar apparatus. Together with FliI and FliH, may constitute the export apparatus of flagellin.</text>
</comment>
<evidence type="ECO:0000256" key="5">
    <source>
        <dbReference type="ARBA" id="ARBA00022989"/>
    </source>
</evidence>
<keyword evidence="3 7" id="KW-1003">Cell membrane</keyword>
<dbReference type="InterPro" id="IPR042196">
    <property type="entry name" value="FHIPEP_4"/>
</dbReference>
<keyword evidence="5 7" id="KW-1133">Transmembrane helix</keyword>
<evidence type="ECO:0000256" key="6">
    <source>
        <dbReference type="ARBA" id="ARBA00023136"/>
    </source>
</evidence>
<keyword evidence="7" id="KW-0653">Protein transport</keyword>
<dbReference type="Proteomes" id="UP000324996">
    <property type="component" value="Unassembled WGS sequence"/>
</dbReference>